<reference evidence="3" key="1">
    <citation type="submission" date="2022-05" db="EMBL/GenBank/DDBJ databases">
        <title>Comparative genomics of Staphylococcus equorum isolates.</title>
        <authorList>
            <person name="Luelf R.H."/>
        </authorList>
    </citation>
    <scope>NUCLEOTIDE SEQUENCE</scope>
    <source>
        <strain evidence="3">TMW 2.2343</strain>
    </source>
</reference>
<evidence type="ECO:0000259" key="2">
    <source>
        <dbReference type="Pfam" id="PF07859"/>
    </source>
</evidence>
<dbReference type="SUPFAM" id="SSF53474">
    <property type="entry name" value="alpha/beta-Hydrolases"/>
    <property type="match status" value="1"/>
</dbReference>
<dbReference type="AlphaFoldDB" id="A0A9X4L996"/>
<keyword evidence="1 3" id="KW-0378">Hydrolase</keyword>
<sequence>MDILRKKLSEDKKENAMDSMKLLAKLPGPVLEYFIRFNLKTFRKSMENQDQKLLNYSNPNHKETYKIYGWKNLILLNVYRNNSNSGDKKPLFYFIHGGAFIGGSSYVNDNFMRALADRTGYLIASVDYTLSPEAKYPEGLNDCYKGLNYLLKYADDFKIDTTQISIGGDSAGGNLAASLILKLAKEKIKVQNQILYYPLTDFISLDKPSYKQQGAAFQGMKKLVYAIRHLYLKNKKERSLPFVSPLRANIPTEMPKTLIIVAEKDGLRSDGIEYAELLEKSGHDVSCLLYENTYHAFINDLGYSVEADDALDETIRFITN</sequence>
<dbReference type="PANTHER" id="PTHR48081:SF8">
    <property type="entry name" value="ALPHA_BETA HYDROLASE FOLD-3 DOMAIN-CONTAINING PROTEIN-RELATED"/>
    <property type="match status" value="1"/>
</dbReference>
<proteinExistence type="predicted"/>
<accession>A0A9X4L996</accession>
<protein>
    <submittedName>
        <fullName evidence="3">Alpha/beta hydrolase</fullName>
    </submittedName>
</protein>
<dbReference type="InterPro" id="IPR013094">
    <property type="entry name" value="AB_hydrolase_3"/>
</dbReference>
<dbReference type="InterPro" id="IPR029058">
    <property type="entry name" value="AB_hydrolase_fold"/>
</dbReference>
<dbReference type="EMBL" id="JAMBPX010000002">
    <property type="protein sequence ID" value="MDG0858579.1"/>
    <property type="molecule type" value="Genomic_DNA"/>
</dbReference>
<dbReference type="PANTHER" id="PTHR48081">
    <property type="entry name" value="AB HYDROLASE SUPERFAMILY PROTEIN C4A8.06C"/>
    <property type="match status" value="1"/>
</dbReference>
<organism evidence="3 4">
    <name type="scientific">Staphylococcus equorum</name>
    <dbReference type="NCBI Taxonomy" id="246432"/>
    <lineage>
        <taxon>Bacteria</taxon>
        <taxon>Bacillati</taxon>
        <taxon>Bacillota</taxon>
        <taxon>Bacilli</taxon>
        <taxon>Bacillales</taxon>
        <taxon>Staphylococcaceae</taxon>
        <taxon>Staphylococcus</taxon>
    </lineage>
</organism>
<feature type="domain" description="Alpha/beta hydrolase fold-3" evidence="2">
    <location>
        <begin position="93"/>
        <end position="298"/>
    </location>
</feature>
<dbReference type="InterPro" id="IPR050300">
    <property type="entry name" value="GDXG_lipolytic_enzyme"/>
</dbReference>
<evidence type="ECO:0000256" key="1">
    <source>
        <dbReference type="ARBA" id="ARBA00022801"/>
    </source>
</evidence>
<dbReference type="RefSeq" id="WP_277580593.1">
    <property type="nucleotide sequence ID" value="NZ_JAMBPV010000002.1"/>
</dbReference>
<dbReference type="GO" id="GO:0016787">
    <property type="term" value="F:hydrolase activity"/>
    <property type="evidence" value="ECO:0007669"/>
    <property type="project" value="UniProtKB-KW"/>
</dbReference>
<dbReference type="Gene3D" id="3.40.50.1820">
    <property type="entry name" value="alpha/beta hydrolase"/>
    <property type="match status" value="1"/>
</dbReference>
<dbReference type="Pfam" id="PF07859">
    <property type="entry name" value="Abhydrolase_3"/>
    <property type="match status" value="1"/>
</dbReference>
<evidence type="ECO:0000313" key="4">
    <source>
        <dbReference type="Proteomes" id="UP001152302"/>
    </source>
</evidence>
<name>A0A9X4L996_9STAP</name>
<dbReference type="Proteomes" id="UP001152302">
    <property type="component" value="Unassembled WGS sequence"/>
</dbReference>
<comment type="caution">
    <text evidence="3">The sequence shown here is derived from an EMBL/GenBank/DDBJ whole genome shotgun (WGS) entry which is preliminary data.</text>
</comment>
<evidence type="ECO:0000313" key="3">
    <source>
        <dbReference type="EMBL" id="MDG0858579.1"/>
    </source>
</evidence>
<gene>
    <name evidence="3" type="ORF">M4L21_04485</name>
</gene>